<evidence type="ECO:0000259" key="1">
    <source>
        <dbReference type="Pfam" id="PF00586"/>
    </source>
</evidence>
<dbReference type="PANTHER" id="PTHR30270:SF0">
    <property type="entry name" value="THIAMINE-MONOPHOSPHATE KINASE"/>
    <property type="match status" value="1"/>
</dbReference>
<dbReference type="CDD" id="cd02194">
    <property type="entry name" value="ThiL"/>
    <property type="match status" value="1"/>
</dbReference>
<protein>
    <recommendedName>
        <fullName evidence="1">PurM-like N-terminal domain-containing protein</fullName>
    </recommendedName>
</protein>
<name>A0A382PLT3_9ZZZZ</name>
<dbReference type="SUPFAM" id="SSF55326">
    <property type="entry name" value="PurM N-terminal domain-like"/>
    <property type="match status" value="1"/>
</dbReference>
<dbReference type="GO" id="GO:0009030">
    <property type="term" value="F:thiamine-phosphate kinase activity"/>
    <property type="evidence" value="ECO:0007669"/>
    <property type="project" value="InterPro"/>
</dbReference>
<evidence type="ECO:0000313" key="2">
    <source>
        <dbReference type="EMBL" id="SVC72952.1"/>
    </source>
</evidence>
<sequence length="272" mass="30006">MKNINEKKIIQNIVDKTGNLSNYKMPHGLDIMKGIGDDAAYWKSGDFGYCVTSDTLVENVHFRLMYFSADKLGEKAVAVNLSDIAAMGANPMGMLINLGVTNDITEKWINDFYDGITKLALNYNCPVIGGDIVKSEIFNISITCIGYKKLNKKNTNIFLNRESVNPGDLLYVSGYLGNAKAGLEILNLLKSDLNDSEIYLKNSHLTPVPRIELGIDLNEIGITSCIDISDGLLLDSSRLADSSTVNINIKSSLLPISDHLKIIFPEEYKNFA</sequence>
<feature type="non-terminal residue" evidence="2">
    <location>
        <position position="272"/>
    </location>
</feature>
<dbReference type="SUPFAM" id="SSF56042">
    <property type="entry name" value="PurM C-terminal domain-like"/>
    <property type="match status" value="1"/>
</dbReference>
<dbReference type="InterPro" id="IPR006283">
    <property type="entry name" value="ThiL-like"/>
</dbReference>
<accession>A0A382PLT3</accession>
<feature type="domain" description="PurM-like N-terminal" evidence="1">
    <location>
        <begin position="36"/>
        <end position="146"/>
    </location>
</feature>
<dbReference type="Pfam" id="PF00586">
    <property type="entry name" value="AIRS"/>
    <property type="match status" value="1"/>
</dbReference>
<dbReference type="EMBL" id="UINC01107518">
    <property type="protein sequence ID" value="SVC72952.1"/>
    <property type="molecule type" value="Genomic_DNA"/>
</dbReference>
<gene>
    <name evidence="2" type="ORF">METZ01_LOCUS325806</name>
</gene>
<dbReference type="Gene3D" id="3.90.650.10">
    <property type="entry name" value="PurM-like C-terminal domain"/>
    <property type="match status" value="1"/>
</dbReference>
<dbReference type="AlphaFoldDB" id="A0A382PLT3"/>
<dbReference type="GO" id="GO:0009228">
    <property type="term" value="P:thiamine biosynthetic process"/>
    <property type="evidence" value="ECO:0007669"/>
    <property type="project" value="InterPro"/>
</dbReference>
<organism evidence="2">
    <name type="scientific">marine metagenome</name>
    <dbReference type="NCBI Taxonomy" id="408172"/>
    <lineage>
        <taxon>unclassified sequences</taxon>
        <taxon>metagenomes</taxon>
        <taxon>ecological metagenomes</taxon>
    </lineage>
</organism>
<proteinExistence type="inferred from homology"/>
<dbReference type="InterPro" id="IPR036921">
    <property type="entry name" value="PurM-like_N_sf"/>
</dbReference>
<dbReference type="InterPro" id="IPR016188">
    <property type="entry name" value="PurM-like_N"/>
</dbReference>
<dbReference type="PANTHER" id="PTHR30270">
    <property type="entry name" value="THIAMINE-MONOPHOSPHATE KINASE"/>
    <property type="match status" value="1"/>
</dbReference>
<dbReference type="HAMAP" id="MF_02128">
    <property type="entry name" value="TMP_kinase"/>
    <property type="match status" value="1"/>
</dbReference>
<dbReference type="NCBIfam" id="TIGR01379">
    <property type="entry name" value="thiL"/>
    <property type="match status" value="1"/>
</dbReference>
<dbReference type="Gene3D" id="3.30.1330.10">
    <property type="entry name" value="PurM-like, N-terminal domain"/>
    <property type="match status" value="1"/>
</dbReference>
<dbReference type="InterPro" id="IPR036676">
    <property type="entry name" value="PurM-like_C_sf"/>
</dbReference>
<reference evidence="2" key="1">
    <citation type="submission" date="2018-05" db="EMBL/GenBank/DDBJ databases">
        <authorList>
            <person name="Lanie J.A."/>
            <person name="Ng W.-L."/>
            <person name="Kazmierczak K.M."/>
            <person name="Andrzejewski T.M."/>
            <person name="Davidsen T.M."/>
            <person name="Wayne K.J."/>
            <person name="Tettelin H."/>
            <person name="Glass J.I."/>
            <person name="Rusch D."/>
            <person name="Podicherti R."/>
            <person name="Tsui H.-C.T."/>
            <person name="Winkler M.E."/>
        </authorList>
    </citation>
    <scope>NUCLEOTIDE SEQUENCE</scope>
</reference>